<evidence type="ECO:0000313" key="3">
    <source>
        <dbReference type="EMBL" id="MST91148.1"/>
    </source>
</evidence>
<dbReference type="SUPFAM" id="SSF63817">
    <property type="entry name" value="Sortase"/>
    <property type="match status" value="1"/>
</dbReference>
<feature type="active site" description="Proton donor/acceptor" evidence="2">
    <location>
        <position position="146"/>
    </location>
</feature>
<dbReference type="RefSeq" id="WP_154521701.1">
    <property type="nucleotide sequence ID" value="NZ_VUNJ01000003.1"/>
</dbReference>
<gene>
    <name evidence="3" type="primary">srtB</name>
    <name evidence="3" type="ORF">FYJ76_04230</name>
</gene>
<dbReference type="Pfam" id="PF04203">
    <property type="entry name" value="Sortase"/>
    <property type="match status" value="1"/>
</dbReference>
<proteinExistence type="predicted"/>
<evidence type="ECO:0000256" key="2">
    <source>
        <dbReference type="PIRSR" id="PIRSR605754-1"/>
    </source>
</evidence>
<protein>
    <submittedName>
        <fullName evidence="3">Class B sortase</fullName>
        <ecNumber evidence="3">3.4.22.71</ecNumber>
    </submittedName>
</protein>
<dbReference type="Proteomes" id="UP000431913">
    <property type="component" value="Unassembled WGS sequence"/>
</dbReference>
<dbReference type="Gene3D" id="2.40.260.10">
    <property type="entry name" value="Sortase"/>
    <property type="match status" value="1"/>
</dbReference>
<accession>A0A6I2U4V3</accession>
<dbReference type="GO" id="GO:0016787">
    <property type="term" value="F:hydrolase activity"/>
    <property type="evidence" value="ECO:0007669"/>
    <property type="project" value="UniProtKB-KW"/>
</dbReference>
<dbReference type="CDD" id="cd05826">
    <property type="entry name" value="Sortase_B"/>
    <property type="match status" value="1"/>
</dbReference>
<evidence type="ECO:0000256" key="1">
    <source>
        <dbReference type="ARBA" id="ARBA00022801"/>
    </source>
</evidence>
<reference evidence="3 4" key="1">
    <citation type="submission" date="2019-08" db="EMBL/GenBank/DDBJ databases">
        <title>In-depth cultivation of the pig gut microbiome towards novel bacterial diversity and tailored functional studies.</title>
        <authorList>
            <person name="Wylensek D."/>
            <person name="Hitch T.C.A."/>
            <person name="Clavel T."/>
        </authorList>
    </citation>
    <scope>NUCLEOTIDE SEQUENCE [LARGE SCALE GENOMIC DNA]</scope>
    <source>
        <strain evidence="3 4">WCA3-601-WT-6J</strain>
    </source>
</reference>
<name>A0A6I2U4V3_9FIRM</name>
<dbReference type="EC" id="3.4.22.71" evidence="3"/>
<keyword evidence="1 3" id="KW-0378">Hydrolase</keyword>
<evidence type="ECO:0000313" key="4">
    <source>
        <dbReference type="Proteomes" id="UP000431913"/>
    </source>
</evidence>
<comment type="caution">
    <text evidence="3">The sequence shown here is derived from an EMBL/GenBank/DDBJ whole genome shotgun (WGS) entry which is preliminary data.</text>
</comment>
<feature type="active site" description="Acyl-thioester intermediate" evidence="2">
    <location>
        <position position="244"/>
    </location>
</feature>
<dbReference type="InterPro" id="IPR009835">
    <property type="entry name" value="SrtB"/>
</dbReference>
<dbReference type="InterPro" id="IPR023365">
    <property type="entry name" value="Sortase_dom-sf"/>
</dbReference>
<dbReference type="EMBL" id="VUNJ01000003">
    <property type="protein sequence ID" value="MST91148.1"/>
    <property type="molecule type" value="Genomic_DNA"/>
</dbReference>
<dbReference type="InterPro" id="IPR005754">
    <property type="entry name" value="Sortase"/>
</dbReference>
<dbReference type="NCBIfam" id="TIGR03064">
    <property type="entry name" value="sortase_srtB"/>
    <property type="match status" value="1"/>
</dbReference>
<dbReference type="AlphaFoldDB" id="A0A6I2U4V3"/>
<organism evidence="3 4">
    <name type="scientific">Ruthenibacterium lactatiformans</name>
    <dbReference type="NCBI Taxonomy" id="1550024"/>
    <lineage>
        <taxon>Bacteria</taxon>
        <taxon>Bacillati</taxon>
        <taxon>Bacillota</taxon>
        <taxon>Clostridia</taxon>
        <taxon>Eubacteriales</taxon>
        <taxon>Oscillospiraceae</taxon>
        <taxon>Ruthenibacterium</taxon>
    </lineage>
</organism>
<sequence>MQKEMKTKAMITGAAFCAALFLFSGFMLCREYLDQKQSAEVFEEVAALVKEGPELPALELESEQEPVQEEVTAFDKYTDVYAQNSDLVGWVSIPGTRIDYPVMQTKDTPDFYLKHAFDKSYSSYGVPYVQENCDIGISDNLVLYGHHMNNDSMFSDLCKYESEDFYQEHKIIHFDTLESFGEYEVIAAFKTVAYSQEGFKYYHFVQAESAEQFDEYIAECKELALYDTGVTAEYGDKLITLSTCEYSRTNGRMVVVAKLLEE</sequence>